<dbReference type="RefSeq" id="WP_189581336.1">
    <property type="nucleotide sequence ID" value="NZ_BMYV01000001.1"/>
</dbReference>
<proteinExistence type="predicted"/>
<comment type="caution">
    <text evidence="1">The sequence shown here is derived from an EMBL/GenBank/DDBJ whole genome shotgun (WGS) entry which is preliminary data.</text>
</comment>
<keyword evidence="2" id="KW-1185">Reference proteome</keyword>
<dbReference type="Proteomes" id="UP000600865">
    <property type="component" value="Unassembled WGS sequence"/>
</dbReference>
<gene>
    <name evidence="1" type="ORF">GCM10011309_06940</name>
</gene>
<dbReference type="AlphaFoldDB" id="A0A918KGC5"/>
<name>A0A918KGC5_9PROT</name>
<dbReference type="EMBL" id="BMYV01000001">
    <property type="protein sequence ID" value="GGX59757.1"/>
    <property type="molecule type" value="Genomic_DNA"/>
</dbReference>
<organism evidence="1 2">
    <name type="scientific">Litorimonas cladophorae</name>
    <dbReference type="NCBI Taxonomy" id="1220491"/>
    <lineage>
        <taxon>Bacteria</taxon>
        <taxon>Pseudomonadati</taxon>
        <taxon>Pseudomonadota</taxon>
        <taxon>Alphaproteobacteria</taxon>
        <taxon>Maricaulales</taxon>
        <taxon>Robiginitomaculaceae</taxon>
    </lineage>
</organism>
<evidence type="ECO:0000313" key="1">
    <source>
        <dbReference type="EMBL" id="GGX59757.1"/>
    </source>
</evidence>
<reference evidence="1 2" key="1">
    <citation type="journal article" date="2014" name="Int. J. Syst. Evol. Microbiol.">
        <title>Complete genome sequence of Corynebacterium casei LMG S-19264T (=DSM 44701T), isolated from a smear-ripened cheese.</title>
        <authorList>
            <consortium name="US DOE Joint Genome Institute (JGI-PGF)"/>
            <person name="Walter F."/>
            <person name="Albersmeier A."/>
            <person name="Kalinowski J."/>
            <person name="Ruckert C."/>
        </authorList>
    </citation>
    <scope>NUCLEOTIDE SEQUENCE [LARGE SCALE GENOMIC DNA]</scope>
    <source>
        <strain evidence="1 2">KCTC 23968</strain>
    </source>
</reference>
<accession>A0A918KGC5</accession>
<protein>
    <submittedName>
        <fullName evidence="1">Uncharacterized protein</fullName>
    </submittedName>
</protein>
<sequence>MFKPHVIPRTILSIACWALPQSGVAQTQDTDIRPNANQLVGDEIKSVFSGATMDGAYNFGRNGMAQSFYVEEHKPDGTLTYREGDDIEPGRWFVRRDAICYMYPSNQLAGGCFRVYQIKNCYYFYSTLRQQAQHELGEDYWTARSVKKGERAGCEQAVS</sequence>
<evidence type="ECO:0000313" key="2">
    <source>
        <dbReference type="Proteomes" id="UP000600865"/>
    </source>
</evidence>